<dbReference type="Gene3D" id="1.10.510.10">
    <property type="entry name" value="Transferase(Phosphotransferase) domain 1"/>
    <property type="match status" value="1"/>
</dbReference>
<dbReference type="GO" id="GO:0005524">
    <property type="term" value="F:ATP binding"/>
    <property type="evidence" value="ECO:0007669"/>
    <property type="project" value="InterPro"/>
</dbReference>
<comment type="caution">
    <text evidence="2">The sequence shown here is derived from an EMBL/GenBank/DDBJ whole genome shotgun (WGS) entry which is preliminary data.</text>
</comment>
<dbReference type="SUPFAM" id="SSF56112">
    <property type="entry name" value="Protein kinase-like (PK-like)"/>
    <property type="match status" value="1"/>
</dbReference>
<protein>
    <recommendedName>
        <fullName evidence="1">Protein kinase domain-containing protein</fullName>
    </recommendedName>
</protein>
<organism evidence="2 3">
    <name type="scientific">Fusarium oxysporum f. sp. cepae</name>
    <dbReference type="NCBI Taxonomy" id="396571"/>
    <lineage>
        <taxon>Eukaryota</taxon>
        <taxon>Fungi</taxon>
        <taxon>Dikarya</taxon>
        <taxon>Ascomycota</taxon>
        <taxon>Pezizomycotina</taxon>
        <taxon>Sordariomycetes</taxon>
        <taxon>Hypocreomycetidae</taxon>
        <taxon>Hypocreales</taxon>
        <taxon>Nectriaceae</taxon>
        <taxon>Fusarium</taxon>
        <taxon>Fusarium oxysporum species complex</taxon>
    </lineage>
</organism>
<dbReference type="PROSITE" id="PS50011">
    <property type="entry name" value="PROTEIN_KINASE_DOM"/>
    <property type="match status" value="1"/>
</dbReference>
<evidence type="ECO:0000313" key="2">
    <source>
        <dbReference type="EMBL" id="RKK06701.1"/>
    </source>
</evidence>
<feature type="domain" description="Protein kinase" evidence="1">
    <location>
        <begin position="91"/>
        <end position="270"/>
    </location>
</feature>
<reference evidence="2 3" key="1">
    <citation type="journal article" date="2018" name="Sci. Rep.">
        <title>Characterisation of pathogen-specific regions and novel effector candidates in Fusarium oxysporum f. sp. cepae.</title>
        <authorList>
            <person name="Armitage A.D."/>
            <person name="Taylor A."/>
            <person name="Sobczyk M.K."/>
            <person name="Baxter L."/>
            <person name="Greenfield B.P."/>
            <person name="Bates H.J."/>
            <person name="Wilson F."/>
            <person name="Jackson A.C."/>
            <person name="Ott S."/>
            <person name="Harrison R.J."/>
            <person name="Clarkson J.P."/>
        </authorList>
    </citation>
    <scope>NUCLEOTIDE SEQUENCE [LARGE SCALE GENOMIC DNA]</scope>
    <source>
        <strain evidence="2 3">FoC_Fus2</strain>
    </source>
</reference>
<sequence>MSLMGLTVHDFWRLAAEPFIPLFGVLTPENIALQPILNNFFFPETFVYSLRAEFGKLVPERKDNAYANHDEPRFSIPLGDESCAPWVCFRLSEISIYQNHVLGASSQTPGKDFPKDGSVAFIKLMRLEDSQSLRGELEMYKMLAEAQLGNTLRAPRLLGLVRDESGWVFGLLLTYMHSKSVTLSHAVKPETSSPLRQKWAAQLRSIIYQLHKARLVWEDAEPEEFLIDMNQDAWIVDFGGGYTEGWVPKLAGTMEGYQHALEKTVGFTGI</sequence>
<evidence type="ECO:0000259" key="1">
    <source>
        <dbReference type="PROSITE" id="PS50011"/>
    </source>
</evidence>
<accession>A0A3L6MPP6</accession>
<gene>
    <name evidence="2" type="ORF">BFJ65_g18599</name>
</gene>
<dbReference type="InterPro" id="IPR011009">
    <property type="entry name" value="Kinase-like_dom_sf"/>
</dbReference>
<proteinExistence type="predicted"/>
<dbReference type="EMBL" id="MRCU01000020">
    <property type="protein sequence ID" value="RKK06701.1"/>
    <property type="molecule type" value="Genomic_DNA"/>
</dbReference>
<dbReference type="InterPro" id="IPR000719">
    <property type="entry name" value="Prot_kinase_dom"/>
</dbReference>
<name>A0A3L6MPP6_FUSOX</name>
<dbReference type="GO" id="GO:0004672">
    <property type="term" value="F:protein kinase activity"/>
    <property type="evidence" value="ECO:0007669"/>
    <property type="project" value="InterPro"/>
</dbReference>
<dbReference type="AlphaFoldDB" id="A0A3L6MPP6"/>
<dbReference type="Proteomes" id="UP000270866">
    <property type="component" value="Unassembled WGS sequence"/>
</dbReference>
<evidence type="ECO:0000313" key="3">
    <source>
        <dbReference type="Proteomes" id="UP000270866"/>
    </source>
</evidence>